<organism evidence="2 3">
    <name type="scientific">Rhodopila globiformis</name>
    <name type="common">Rhodopseudomonas globiformis</name>
    <dbReference type="NCBI Taxonomy" id="1071"/>
    <lineage>
        <taxon>Bacteria</taxon>
        <taxon>Pseudomonadati</taxon>
        <taxon>Pseudomonadota</taxon>
        <taxon>Alphaproteobacteria</taxon>
        <taxon>Acetobacterales</taxon>
        <taxon>Acetobacteraceae</taxon>
        <taxon>Rhodopila</taxon>
    </lineage>
</organism>
<dbReference type="Proteomes" id="UP000239724">
    <property type="component" value="Unassembled WGS sequence"/>
</dbReference>
<feature type="region of interest" description="Disordered" evidence="1">
    <location>
        <begin position="18"/>
        <end position="43"/>
    </location>
</feature>
<dbReference type="RefSeq" id="WP_104521119.1">
    <property type="nucleotide sequence ID" value="NZ_NHRY01000234.1"/>
</dbReference>
<accession>A0A2S6N394</accession>
<dbReference type="AlphaFoldDB" id="A0A2S6N394"/>
<gene>
    <name evidence="2" type="ORF">CCS01_22800</name>
</gene>
<evidence type="ECO:0000313" key="2">
    <source>
        <dbReference type="EMBL" id="PPQ29066.1"/>
    </source>
</evidence>
<protein>
    <submittedName>
        <fullName evidence="2">Uncharacterized protein</fullName>
    </submittedName>
</protein>
<name>A0A2S6N394_RHOGL</name>
<sequence length="59" mass="6469">MLICEDFGSIAERLRQIEREKGGGAGLQNPAPADPTAPSQAAPRDFDEWFDSLIWSTCC</sequence>
<proteinExistence type="predicted"/>
<keyword evidence="3" id="KW-1185">Reference proteome</keyword>
<reference evidence="2 3" key="1">
    <citation type="journal article" date="2018" name="Arch. Microbiol.">
        <title>New insights into the metabolic potential of the phototrophic purple bacterium Rhodopila globiformis DSM 161(T) from its draft genome sequence and evidence for a vanadium-dependent nitrogenase.</title>
        <authorList>
            <person name="Imhoff J.F."/>
            <person name="Rahn T."/>
            <person name="Kunzel S."/>
            <person name="Neulinger S.C."/>
        </authorList>
    </citation>
    <scope>NUCLEOTIDE SEQUENCE [LARGE SCALE GENOMIC DNA]</scope>
    <source>
        <strain evidence="2 3">DSM 161</strain>
    </source>
</reference>
<dbReference type="EMBL" id="NHRY01000234">
    <property type="protein sequence ID" value="PPQ29066.1"/>
    <property type="molecule type" value="Genomic_DNA"/>
</dbReference>
<evidence type="ECO:0000256" key="1">
    <source>
        <dbReference type="SAM" id="MobiDB-lite"/>
    </source>
</evidence>
<evidence type="ECO:0000313" key="3">
    <source>
        <dbReference type="Proteomes" id="UP000239724"/>
    </source>
</evidence>
<comment type="caution">
    <text evidence="2">The sequence shown here is derived from an EMBL/GenBank/DDBJ whole genome shotgun (WGS) entry which is preliminary data.</text>
</comment>